<name>A0A8E2JWG9_9PEZI</name>
<accession>A0A8E2JWG9</accession>
<protein>
    <recommendedName>
        <fullName evidence="1">Heterokaryon incompatibility domain-containing protein</fullName>
    </recommendedName>
</protein>
<feature type="non-terminal residue" evidence="2">
    <location>
        <position position="1"/>
    </location>
</feature>
<dbReference type="InterPro" id="IPR010730">
    <property type="entry name" value="HET"/>
</dbReference>
<dbReference type="EMBL" id="KV748906">
    <property type="protein sequence ID" value="OCL12215.1"/>
    <property type="molecule type" value="Genomic_DNA"/>
</dbReference>
<sequence length="107" mass="12288">YSPLNQSRKEIRLLTLIPGAYGTPLHGKLDTVCLDDDPEYEAISYVWGEPKSYEIVTISGRDFLLSKSLFYALQRLRKPDIGRTIWVDAICINQHDDETEKTTKLRS</sequence>
<evidence type="ECO:0000259" key="1">
    <source>
        <dbReference type="Pfam" id="PF06985"/>
    </source>
</evidence>
<dbReference type="AlphaFoldDB" id="A0A8E2JWG9"/>
<dbReference type="Pfam" id="PF06985">
    <property type="entry name" value="HET"/>
    <property type="match status" value="1"/>
</dbReference>
<feature type="domain" description="Heterokaryon incompatibility" evidence="1">
    <location>
        <begin position="40"/>
        <end position="104"/>
    </location>
</feature>
<dbReference type="Proteomes" id="UP000250140">
    <property type="component" value="Unassembled WGS sequence"/>
</dbReference>
<dbReference type="PANTHER" id="PTHR24148">
    <property type="entry name" value="ANKYRIN REPEAT DOMAIN-CONTAINING PROTEIN 39 HOMOLOG-RELATED"/>
    <property type="match status" value="1"/>
</dbReference>
<organism evidence="2 3">
    <name type="scientific">Glonium stellatum</name>
    <dbReference type="NCBI Taxonomy" id="574774"/>
    <lineage>
        <taxon>Eukaryota</taxon>
        <taxon>Fungi</taxon>
        <taxon>Dikarya</taxon>
        <taxon>Ascomycota</taxon>
        <taxon>Pezizomycotina</taxon>
        <taxon>Dothideomycetes</taxon>
        <taxon>Pleosporomycetidae</taxon>
        <taxon>Gloniales</taxon>
        <taxon>Gloniaceae</taxon>
        <taxon>Glonium</taxon>
    </lineage>
</organism>
<evidence type="ECO:0000313" key="3">
    <source>
        <dbReference type="Proteomes" id="UP000250140"/>
    </source>
</evidence>
<reference evidence="2 3" key="1">
    <citation type="journal article" date="2016" name="Nat. Commun.">
        <title>Ectomycorrhizal ecology is imprinted in the genome of the dominant symbiotic fungus Cenococcum geophilum.</title>
        <authorList>
            <consortium name="DOE Joint Genome Institute"/>
            <person name="Peter M."/>
            <person name="Kohler A."/>
            <person name="Ohm R.A."/>
            <person name="Kuo A."/>
            <person name="Krutzmann J."/>
            <person name="Morin E."/>
            <person name="Arend M."/>
            <person name="Barry K.W."/>
            <person name="Binder M."/>
            <person name="Choi C."/>
            <person name="Clum A."/>
            <person name="Copeland A."/>
            <person name="Grisel N."/>
            <person name="Haridas S."/>
            <person name="Kipfer T."/>
            <person name="LaButti K."/>
            <person name="Lindquist E."/>
            <person name="Lipzen A."/>
            <person name="Maire R."/>
            <person name="Meier B."/>
            <person name="Mihaltcheva S."/>
            <person name="Molinier V."/>
            <person name="Murat C."/>
            <person name="Poggeler S."/>
            <person name="Quandt C.A."/>
            <person name="Sperisen C."/>
            <person name="Tritt A."/>
            <person name="Tisserant E."/>
            <person name="Crous P.W."/>
            <person name="Henrissat B."/>
            <person name="Nehls U."/>
            <person name="Egli S."/>
            <person name="Spatafora J.W."/>
            <person name="Grigoriev I.V."/>
            <person name="Martin F.M."/>
        </authorList>
    </citation>
    <scope>NUCLEOTIDE SEQUENCE [LARGE SCALE GENOMIC DNA]</scope>
    <source>
        <strain evidence="2 3">CBS 207.34</strain>
    </source>
</reference>
<dbReference type="OrthoDB" id="2157530at2759"/>
<proteinExistence type="predicted"/>
<dbReference type="PANTHER" id="PTHR24148:SF64">
    <property type="entry name" value="HETEROKARYON INCOMPATIBILITY DOMAIN-CONTAINING PROTEIN"/>
    <property type="match status" value="1"/>
</dbReference>
<gene>
    <name evidence="2" type="ORF">AOQ84DRAFT_285643</name>
</gene>
<dbReference type="InterPro" id="IPR052895">
    <property type="entry name" value="HetReg/Transcr_Mod"/>
</dbReference>
<keyword evidence="3" id="KW-1185">Reference proteome</keyword>
<evidence type="ECO:0000313" key="2">
    <source>
        <dbReference type="EMBL" id="OCL12215.1"/>
    </source>
</evidence>